<sequence>MLVLINQAVKSDCSKRLNLKASFSSFKRSSNIGVSNFKSRVLSITSKTKRKTRDDSKYRLLDGRKLELNRGYDGVGGKNESVKDEIRRNVRDERIKMKDERLKNRDERLNKSDEIVKNGDERLKNRDERLNNSDKIVKNSDKIPNNRDERWNHADRDRNIYRRKEKSNFKGFRSADYSEKRVQNSQKGKTMLESGIIFGERRLHKKIKRFKDKYRIKREENMQEDQENLSNWMLAKKEREESVNSMMKRDMSSCFRLRMQNRKFIDGNEFSNCSWKEIGYYSMITRVVMGFDRSRLKQFLIPSTFYDAKSKKPIYDLYTGMKSFKKLNFNDGMPPSMPALCTMMHSEKFEAKRKLSEYNIVGQMSLFEDLLLGQSVVCVDLVKFEGQIFACNSFNGDVPLRIVYTASKFRQCLTDRKHLPEHVRPRKGYHIFQSLTGVSFAGSHLKALVDYPVDVRDMDYVASGDEKRDLEDVHSTYVETMLCKVPRYKNKQVDEKQMDGKQMDGKQMDEKQMDEKQMDEKQMDEKQMDEKQMDGKHMDEKQIEKKQMLDFLRINSPGFLKKLFENTFRLKLRHIPQLVIGVRNQRYKLLAVHKYTTQFLEEYLQRWGSHGEVEAIENAQYRFKILLEWIWENVVYENSVYKLSYDKKTGEIMLGKLRKQYEGYENSLGRVLIRQLVEWRTQGKFPTGLTRSNYQMRNVEKHTVSKMNARLKIKRRTRKNAEIRLEKKQRKLKHWQYHFRKQLENYRLENEGLPAIRHDFEFLPKS</sequence>
<proteinExistence type="predicted"/>
<dbReference type="AlphaFoldDB" id="A0A8H6BAV5"/>
<gene>
    <name evidence="2" type="ORF">HII12_004152</name>
</gene>
<evidence type="ECO:0000313" key="2">
    <source>
        <dbReference type="EMBL" id="KAF6008403.1"/>
    </source>
</evidence>
<evidence type="ECO:0000313" key="3">
    <source>
        <dbReference type="Proteomes" id="UP000568158"/>
    </source>
</evidence>
<name>A0A8H6BAV5_DEKBR</name>
<dbReference type="Proteomes" id="UP000568158">
    <property type="component" value="Unassembled WGS sequence"/>
</dbReference>
<organism evidence="2 3">
    <name type="scientific">Dekkera bruxellensis</name>
    <name type="common">Brettanomyces custersii</name>
    <dbReference type="NCBI Taxonomy" id="5007"/>
    <lineage>
        <taxon>Eukaryota</taxon>
        <taxon>Fungi</taxon>
        <taxon>Dikarya</taxon>
        <taxon>Ascomycota</taxon>
        <taxon>Saccharomycotina</taxon>
        <taxon>Pichiomycetes</taxon>
        <taxon>Pichiales</taxon>
        <taxon>Pichiaceae</taxon>
        <taxon>Brettanomyces</taxon>
    </lineage>
</organism>
<evidence type="ECO:0000256" key="1">
    <source>
        <dbReference type="SAM" id="MobiDB-lite"/>
    </source>
</evidence>
<protein>
    <submittedName>
        <fullName evidence="2">Uncharacterized protein</fullName>
    </submittedName>
</protein>
<reference evidence="2 3" key="1">
    <citation type="journal article" date="2020" name="Appl. Microbiol. Biotechnol.">
        <title>Targeted gene deletion in Brettanomyces bruxellensis with an expression-free CRISPR-Cas9 system.</title>
        <authorList>
            <person name="Varela C."/>
            <person name="Bartel C."/>
            <person name="Onetto C."/>
            <person name="Borneman A."/>
        </authorList>
    </citation>
    <scope>NUCLEOTIDE SEQUENCE [LARGE SCALE GENOMIC DNA]</scope>
    <source>
        <strain evidence="2 3">AWRI1613</strain>
    </source>
</reference>
<feature type="region of interest" description="Disordered" evidence="1">
    <location>
        <begin position="495"/>
        <end position="521"/>
    </location>
</feature>
<dbReference type="EMBL" id="JABCYN010000036">
    <property type="protein sequence ID" value="KAF6008403.1"/>
    <property type="molecule type" value="Genomic_DNA"/>
</dbReference>
<accession>A0A8H6BAV5</accession>
<comment type="caution">
    <text evidence="2">The sequence shown here is derived from an EMBL/GenBank/DDBJ whole genome shotgun (WGS) entry which is preliminary data.</text>
</comment>